<dbReference type="KEGG" id="cre:CHLRE_01g009200v5"/>
<dbReference type="SMR" id="A0A2K3E5B5"/>
<dbReference type="STRING" id="3055.A0A2K3E5B5"/>
<dbReference type="AlphaFoldDB" id="A0A2K3E5B5"/>
<feature type="domain" description="MATH" evidence="2">
    <location>
        <begin position="80"/>
        <end position="219"/>
    </location>
</feature>
<dbReference type="PaxDb" id="3055-EDO98230"/>
<gene>
    <name evidence="3" type="ORF">CHLRE_01g009200v5</name>
</gene>
<dbReference type="InterPro" id="IPR008974">
    <property type="entry name" value="TRAF-like"/>
</dbReference>
<dbReference type="InterPro" id="IPR002083">
    <property type="entry name" value="MATH/TRAF_dom"/>
</dbReference>
<dbReference type="PROSITE" id="PS50144">
    <property type="entry name" value="MATH"/>
    <property type="match status" value="1"/>
</dbReference>
<evidence type="ECO:0000259" key="2">
    <source>
        <dbReference type="PROSITE" id="PS50144"/>
    </source>
</evidence>
<dbReference type="RefSeq" id="XP_001700263.2">
    <property type="nucleotide sequence ID" value="XM_001700211.2"/>
</dbReference>
<dbReference type="GeneID" id="5725849"/>
<dbReference type="EMBL" id="CM008962">
    <property type="protein sequence ID" value="PNW87974.1"/>
    <property type="molecule type" value="Genomic_DNA"/>
</dbReference>
<dbReference type="Proteomes" id="UP000006906">
    <property type="component" value="Chromosome 1"/>
</dbReference>
<feature type="region of interest" description="Disordered" evidence="1">
    <location>
        <begin position="1"/>
        <end position="57"/>
    </location>
</feature>
<dbReference type="InterPro" id="IPR045005">
    <property type="entry name" value="BPM1-6"/>
</dbReference>
<protein>
    <recommendedName>
        <fullName evidence="2">MATH domain-containing protein</fullName>
    </recommendedName>
</protein>
<proteinExistence type="predicted"/>
<feature type="compositionally biased region" description="Basic residues" evidence="1">
    <location>
        <begin position="24"/>
        <end position="36"/>
    </location>
</feature>
<dbReference type="GO" id="GO:0016567">
    <property type="term" value="P:protein ubiquitination"/>
    <property type="evidence" value="ECO:0007669"/>
    <property type="project" value="InterPro"/>
</dbReference>
<dbReference type="Gene3D" id="2.60.210.10">
    <property type="entry name" value="Apoptosis, Tumor Necrosis Factor Receptor Associated Protein 2, Chain A"/>
    <property type="match status" value="1"/>
</dbReference>
<organism evidence="3 4">
    <name type="scientific">Chlamydomonas reinhardtii</name>
    <name type="common">Chlamydomonas smithii</name>
    <dbReference type="NCBI Taxonomy" id="3055"/>
    <lineage>
        <taxon>Eukaryota</taxon>
        <taxon>Viridiplantae</taxon>
        <taxon>Chlorophyta</taxon>
        <taxon>core chlorophytes</taxon>
        <taxon>Chlorophyceae</taxon>
        <taxon>CS clade</taxon>
        <taxon>Chlamydomonadales</taxon>
        <taxon>Chlamydomonadaceae</taxon>
        <taxon>Chlamydomonas</taxon>
    </lineage>
</organism>
<dbReference type="InParanoid" id="A0A2K3E5B5"/>
<dbReference type="PANTHER" id="PTHR26379">
    <property type="entry name" value="BTB/POZ AND MATH DOMAIN-CONTAINING PROTEIN 1"/>
    <property type="match status" value="1"/>
</dbReference>
<reference evidence="3 4" key="1">
    <citation type="journal article" date="2007" name="Science">
        <title>The Chlamydomonas genome reveals the evolution of key animal and plant functions.</title>
        <authorList>
            <person name="Merchant S.S."/>
            <person name="Prochnik S.E."/>
            <person name="Vallon O."/>
            <person name="Harris E.H."/>
            <person name="Karpowicz S.J."/>
            <person name="Witman G.B."/>
            <person name="Terry A."/>
            <person name="Salamov A."/>
            <person name="Fritz-Laylin L.K."/>
            <person name="Marechal-Drouard L."/>
            <person name="Marshall W.F."/>
            <person name="Qu L.H."/>
            <person name="Nelson D.R."/>
            <person name="Sanderfoot A.A."/>
            <person name="Spalding M.H."/>
            <person name="Kapitonov V.V."/>
            <person name="Ren Q."/>
            <person name="Ferris P."/>
            <person name="Lindquist E."/>
            <person name="Shapiro H."/>
            <person name="Lucas S.M."/>
            <person name="Grimwood J."/>
            <person name="Schmutz J."/>
            <person name="Cardol P."/>
            <person name="Cerutti H."/>
            <person name="Chanfreau G."/>
            <person name="Chen C.L."/>
            <person name="Cognat V."/>
            <person name="Croft M.T."/>
            <person name="Dent R."/>
            <person name="Dutcher S."/>
            <person name="Fernandez E."/>
            <person name="Fukuzawa H."/>
            <person name="Gonzalez-Ballester D."/>
            <person name="Gonzalez-Halphen D."/>
            <person name="Hallmann A."/>
            <person name="Hanikenne M."/>
            <person name="Hippler M."/>
            <person name="Inwood W."/>
            <person name="Jabbari K."/>
            <person name="Kalanon M."/>
            <person name="Kuras R."/>
            <person name="Lefebvre P.A."/>
            <person name="Lemaire S.D."/>
            <person name="Lobanov A.V."/>
            <person name="Lohr M."/>
            <person name="Manuell A."/>
            <person name="Meier I."/>
            <person name="Mets L."/>
            <person name="Mittag M."/>
            <person name="Mittelmeier T."/>
            <person name="Moroney J.V."/>
            <person name="Moseley J."/>
            <person name="Napoli C."/>
            <person name="Nedelcu A.M."/>
            <person name="Niyogi K."/>
            <person name="Novoselov S.V."/>
            <person name="Paulsen I.T."/>
            <person name="Pazour G."/>
            <person name="Purton S."/>
            <person name="Ral J.P."/>
            <person name="Riano-Pachon D.M."/>
            <person name="Riekhof W."/>
            <person name="Rymarquis L."/>
            <person name="Schroda M."/>
            <person name="Stern D."/>
            <person name="Umen J."/>
            <person name="Willows R."/>
            <person name="Wilson N."/>
            <person name="Zimmer S.L."/>
            <person name="Allmer J."/>
            <person name="Balk J."/>
            <person name="Bisova K."/>
            <person name="Chen C.J."/>
            <person name="Elias M."/>
            <person name="Gendler K."/>
            <person name="Hauser C."/>
            <person name="Lamb M.R."/>
            <person name="Ledford H."/>
            <person name="Long J.C."/>
            <person name="Minagawa J."/>
            <person name="Page M.D."/>
            <person name="Pan J."/>
            <person name="Pootakham W."/>
            <person name="Roje S."/>
            <person name="Rose A."/>
            <person name="Stahlberg E."/>
            <person name="Terauchi A.M."/>
            <person name="Yang P."/>
            <person name="Ball S."/>
            <person name="Bowler C."/>
            <person name="Dieckmann C.L."/>
            <person name="Gladyshev V.N."/>
            <person name="Green P."/>
            <person name="Jorgensen R."/>
            <person name="Mayfield S."/>
            <person name="Mueller-Roeber B."/>
            <person name="Rajamani S."/>
            <person name="Sayre R.T."/>
            <person name="Brokstein P."/>
            <person name="Dubchak I."/>
            <person name="Goodstein D."/>
            <person name="Hornick L."/>
            <person name="Huang Y.W."/>
            <person name="Jhaveri J."/>
            <person name="Luo Y."/>
            <person name="Martinez D."/>
            <person name="Ngau W.C."/>
            <person name="Otillar B."/>
            <person name="Poliakov A."/>
            <person name="Porter A."/>
            <person name="Szajkowski L."/>
            <person name="Werner G."/>
            <person name="Zhou K."/>
            <person name="Grigoriev I.V."/>
            <person name="Rokhsar D.S."/>
            <person name="Grossman A.R."/>
        </authorList>
    </citation>
    <scope>NUCLEOTIDE SEQUENCE [LARGE SCALE GENOMIC DNA]</scope>
    <source>
        <strain evidence="4">CC-503</strain>
    </source>
</reference>
<feature type="compositionally biased region" description="Basic and acidic residues" evidence="1">
    <location>
        <begin position="1"/>
        <end position="23"/>
    </location>
</feature>
<dbReference type="OrthoDB" id="6359816at2759"/>
<evidence type="ECO:0000313" key="4">
    <source>
        <dbReference type="Proteomes" id="UP000006906"/>
    </source>
</evidence>
<evidence type="ECO:0000256" key="1">
    <source>
        <dbReference type="SAM" id="MobiDB-lite"/>
    </source>
</evidence>
<dbReference type="Gramene" id="PNW87974">
    <property type="protein sequence ID" value="PNW87974"/>
    <property type="gene ID" value="CHLRE_01g009200v5"/>
</dbReference>
<sequence length="456" mass="47199">MGGREESSRRRSSRDHRADERSCRHSRCQSRSRRTGRRAEELPSPETSDSEVEASPWVGRYTGGTGCLATESLRQVDTVCGTHTYTMVGYTLARAMGPGTRLCSDLFEVGGQLFRLEVYPAGLSAQGHKYLGLFLTTPGSTRPGHLLYELSVIDKSTLKPVHITESRTAATPPPPAPATLQAPAPGVVAGFPRFVKSNFLYRNSRRFLHDDTLTIRATVKMLTGWSSFPVPPPQPQLFALQPTTSTCSPGALAATPAPPAPGSLALMPPSAALLQPQQLQPQPLLYSGLQPSMAATHGGAGLGLVTMPAPQSGAQPYYLASVGAGSPQQAGMSWTHCPCPCGGASPQPAQQAYVSAATPAYAQQLPPQQAAAAGWQQQGVPMYGGGGVGVAGGYGGVGPALTYGYGTAAAVVPGQGLAGQGTAPAVLQAGGYMTTAAGPPAMSWQAPPVVVGTAPF</sequence>
<dbReference type="Pfam" id="PF22486">
    <property type="entry name" value="MATH_2"/>
    <property type="match status" value="1"/>
</dbReference>
<dbReference type="SUPFAM" id="SSF49599">
    <property type="entry name" value="TRAF domain-like"/>
    <property type="match status" value="1"/>
</dbReference>
<keyword evidence="4" id="KW-1185">Reference proteome</keyword>
<evidence type="ECO:0000313" key="3">
    <source>
        <dbReference type="EMBL" id="PNW87974.1"/>
    </source>
</evidence>
<accession>A0A2K3E5B5</accession>
<dbReference type="PANTHER" id="PTHR26379:SF187">
    <property type="entry name" value="OS07G0655300 PROTEIN"/>
    <property type="match status" value="1"/>
</dbReference>
<dbReference type="CDD" id="cd00121">
    <property type="entry name" value="MATH"/>
    <property type="match status" value="1"/>
</dbReference>
<dbReference type="ExpressionAtlas" id="A0A2K3E5B5">
    <property type="expression patterns" value="baseline and differential"/>
</dbReference>
<name>A0A2K3E5B5_CHLRE</name>